<comment type="similarity">
    <text evidence="1 3">Belongs to the polypeptide deformylase family.</text>
</comment>
<evidence type="ECO:0000256" key="2">
    <source>
        <dbReference type="ARBA" id="ARBA00023004"/>
    </source>
</evidence>
<dbReference type="NCBIfam" id="NF001159">
    <property type="entry name" value="PRK00150.1-3"/>
    <property type="match status" value="1"/>
</dbReference>
<dbReference type="AlphaFoldDB" id="A0A4P9C7U0"/>
<dbReference type="HAMAP" id="MF_00163">
    <property type="entry name" value="Pep_deformylase"/>
    <property type="match status" value="1"/>
</dbReference>
<evidence type="ECO:0000313" key="4">
    <source>
        <dbReference type="EMBL" id="QCT71464.1"/>
    </source>
</evidence>
<reference evidence="4 5" key="1">
    <citation type="submission" date="2018-05" db="EMBL/GenBank/DDBJ databases">
        <title>Genome comparison of Eubacterium sp.</title>
        <authorList>
            <person name="Feng Y."/>
            <person name="Sanchez-Andrea I."/>
            <person name="Stams A.J.M."/>
            <person name="De Vos W.M."/>
        </authorList>
    </citation>
    <scope>NUCLEOTIDE SEQUENCE [LARGE SCALE GENOMIC DNA]</scope>
    <source>
        <strain evidence="4 5">YI</strain>
    </source>
</reference>
<feature type="binding site" evidence="3">
    <location>
        <position position="135"/>
    </location>
    <ligand>
        <name>Fe cation</name>
        <dbReference type="ChEBI" id="CHEBI:24875"/>
    </ligand>
</feature>
<dbReference type="EMBL" id="CP029487">
    <property type="protein sequence ID" value="QCT71464.1"/>
    <property type="molecule type" value="Genomic_DNA"/>
</dbReference>
<dbReference type="SUPFAM" id="SSF56420">
    <property type="entry name" value="Peptide deformylase"/>
    <property type="match status" value="1"/>
</dbReference>
<evidence type="ECO:0000313" key="5">
    <source>
        <dbReference type="Proteomes" id="UP000218387"/>
    </source>
</evidence>
<dbReference type="PANTHER" id="PTHR10458">
    <property type="entry name" value="PEPTIDE DEFORMYLASE"/>
    <property type="match status" value="1"/>
</dbReference>
<keyword evidence="3" id="KW-0648">Protein biosynthesis</keyword>
<dbReference type="GO" id="GO:0006412">
    <property type="term" value="P:translation"/>
    <property type="evidence" value="ECO:0007669"/>
    <property type="project" value="UniProtKB-UniRule"/>
</dbReference>
<dbReference type="Proteomes" id="UP000218387">
    <property type="component" value="Chromosome"/>
</dbReference>
<comment type="cofactor">
    <cofactor evidence="3">
        <name>Fe(2+)</name>
        <dbReference type="ChEBI" id="CHEBI:29033"/>
    </cofactor>
    <text evidence="3">Binds 1 Fe(2+) ion.</text>
</comment>
<keyword evidence="5" id="KW-1185">Reference proteome</keyword>
<dbReference type="PIRSF" id="PIRSF004749">
    <property type="entry name" value="Pep_def"/>
    <property type="match status" value="1"/>
</dbReference>
<feature type="active site" evidence="3">
    <location>
        <position position="132"/>
    </location>
</feature>
<dbReference type="PANTHER" id="PTHR10458:SF22">
    <property type="entry name" value="PEPTIDE DEFORMYLASE"/>
    <property type="match status" value="1"/>
</dbReference>
<keyword evidence="2 3" id="KW-0408">Iron</keyword>
<comment type="function">
    <text evidence="3">Removes the formyl group from the N-terminal Met of newly synthesized proteins. Requires at least a dipeptide for an efficient rate of reaction. N-terminal L-methionine is a prerequisite for activity but the enzyme has broad specificity at other positions.</text>
</comment>
<sequence>MAIRQIRKLPDDILHKKCRLVETIDERTLELIKDMTETMYQLPNCGGLAANQVGVLKRVVVIDVGEGLYQLVNPKIIEAEGERVVVEGCMSSPDVWGKVKRPERVVVEYTTPEGEVLQKEAEGLLAKCFCHELDHLDGIFFTDKVIEYVDL</sequence>
<dbReference type="GO" id="GO:0046872">
    <property type="term" value="F:metal ion binding"/>
    <property type="evidence" value="ECO:0007669"/>
    <property type="project" value="UniProtKB-KW"/>
</dbReference>
<dbReference type="InterPro" id="IPR023635">
    <property type="entry name" value="Peptide_deformylase"/>
</dbReference>
<proteinExistence type="inferred from homology"/>
<dbReference type="GO" id="GO:0042586">
    <property type="term" value="F:peptide deformylase activity"/>
    <property type="evidence" value="ECO:0007669"/>
    <property type="project" value="UniProtKB-UniRule"/>
</dbReference>
<dbReference type="RefSeq" id="WP_096920241.1">
    <property type="nucleotide sequence ID" value="NZ_CP029487.1"/>
</dbReference>
<organism evidence="4 5">
    <name type="scientific">Eubacterium maltosivorans</name>
    <dbReference type="NCBI Taxonomy" id="2041044"/>
    <lineage>
        <taxon>Bacteria</taxon>
        <taxon>Bacillati</taxon>
        <taxon>Bacillota</taxon>
        <taxon>Clostridia</taxon>
        <taxon>Eubacteriales</taxon>
        <taxon>Eubacteriaceae</taxon>
        <taxon>Eubacterium</taxon>
    </lineage>
</organism>
<dbReference type="EC" id="3.5.1.88" evidence="3"/>
<dbReference type="Pfam" id="PF01327">
    <property type="entry name" value="Pep_deformylase"/>
    <property type="match status" value="1"/>
</dbReference>
<name>A0A4P9C7U0_EUBML</name>
<accession>A0A4P9C7U0</accession>
<dbReference type="KEGG" id="emt:CPZ25_009015"/>
<feature type="binding site" evidence="3">
    <location>
        <position position="89"/>
    </location>
    <ligand>
        <name>Fe cation</name>
        <dbReference type="ChEBI" id="CHEBI:24875"/>
    </ligand>
</feature>
<dbReference type="PRINTS" id="PR01576">
    <property type="entry name" value="PDEFORMYLASE"/>
</dbReference>
<dbReference type="CDD" id="cd00487">
    <property type="entry name" value="Pep_deformylase"/>
    <property type="match status" value="1"/>
</dbReference>
<keyword evidence="3" id="KW-0378">Hydrolase</keyword>
<protein>
    <recommendedName>
        <fullName evidence="3">Peptide deformylase</fullName>
        <shortName evidence="3">PDF</shortName>
        <ecNumber evidence="3">3.5.1.88</ecNumber>
    </recommendedName>
    <alternativeName>
        <fullName evidence="3">Polypeptide deformylase</fullName>
    </alternativeName>
</protein>
<dbReference type="Gene3D" id="3.90.45.10">
    <property type="entry name" value="Peptide deformylase"/>
    <property type="match status" value="1"/>
</dbReference>
<dbReference type="NCBIfam" id="TIGR00079">
    <property type="entry name" value="pept_deformyl"/>
    <property type="match status" value="1"/>
</dbReference>
<evidence type="ECO:0000256" key="3">
    <source>
        <dbReference type="HAMAP-Rule" id="MF_00163"/>
    </source>
</evidence>
<keyword evidence="3" id="KW-0479">Metal-binding</keyword>
<dbReference type="InterPro" id="IPR036821">
    <property type="entry name" value="Peptide_deformylase_sf"/>
</dbReference>
<feature type="binding site" evidence="3">
    <location>
        <position position="131"/>
    </location>
    <ligand>
        <name>Fe cation</name>
        <dbReference type="ChEBI" id="CHEBI:24875"/>
    </ligand>
</feature>
<evidence type="ECO:0000256" key="1">
    <source>
        <dbReference type="ARBA" id="ARBA00010759"/>
    </source>
</evidence>
<comment type="catalytic activity">
    <reaction evidence="3">
        <text>N-terminal N-formyl-L-methionyl-[peptide] + H2O = N-terminal L-methionyl-[peptide] + formate</text>
        <dbReference type="Rhea" id="RHEA:24420"/>
        <dbReference type="Rhea" id="RHEA-COMP:10639"/>
        <dbReference type="Rhea" id="RHEA-COMP:10640"/>
        <dbReference type="ChEBI" id="CHEBI:15377"/>
        <dbReference type="ChEBI" id="CHEBI:15740"/>
        <dbReference type="ChEBI" id="CHEBI:49298"/>
        <dbReference type="ChEBI" id="CHEBI:64731"/>
        <dbReference type="EC" id="3.5.1.88"/>
    </reaction>
</comment>
<gene>
    <name evidence="3 4" type="primary">def</name>
    <name evidence="4" type="ORF">CPZ25_009015</name>
</gene>